<sequence length="124" mass="14409">MIQTEGLEGRRGYLKQYESHSRICTKIRSRNQSLEKKATIVIPSIASSTTSTTREDQNSYYMRILQFNLNHYEHTNHLLWQTVEDLRVGIRMTPGFLIPQEELCIWSACYKGNGISPLKRVYLG</sequence>
<keyword evidence="2" id="KW-1185">Reference proteome</keyword>
<organism evidence="1 2">
    <name type="scientific">Nezara viridula</name>
    <name type="common">Southern green stink bug</name>
    <name type="synonym">Cimex viridulus</name>
    <dbReference type="NCBI Taxonomy" id="85310"/>
    <lineage>
        <taxon>Eukaryota</taxon>
        <taxon>Metazoa</taxon>
        <taxon>Ecdysozoa</taxon>
        <taxon>Arthropoda</taxon>
        <taxon>Hexapoda</taxon>
        <taxon>Insecta</taxon>
        <taxon>Pterygota</taxon>
        <taxon>Neoptera</taxon>
        <taxon>Paraneoptera</taxon>
        <taxon>Hemiptera</taxon>
        <taxon>Heteroptera</taxon>
        <taxon>Panheteroptera</taxon>
        <taxon>Pentatomomorpha</taxon>
        <taxon>Pentatomoidea</taxon>
        <taxon>Pentatomidae</taxon>
        <taxon>Pentatominae</taxon>
        <taxon>Nezara</taxon>
    </lineage>
</organism>
<name>A0A9P0E828_NEZVI</name>
<proteinExistence type="predicted"/>
<reference evidence="1" key="1">
    <citation type="submission" date="2022-01" db="EMBL/GenBank/DDBJ databases">
        <authorList>
            <person name="King R."/>
        </authorList>
    </citation>
    <scope>NUCLEOTIDE SEQUENCE</scope>
</reference>
<protein>
    <submittedName>
        <fullName evidence="1">Uncharacterized protein</fullName>
    </submittedName>
</protein>
<dbReference type="EMBL" id="OV725078">
    <property type="protein sequence ID" value="CAH1392585.1"/>
    <property type="molecule type" value="Genomic_DNA"/>
</dbReference>
<evidence type="ECO:0000313" key="1">
    <source>
        <dbReference type="EMBL" id="CAH1392585.1"/>
    </source>
</evidence>
<accession>A0A9P0E828</accession>
<dbReference type="Proteomes" id="UP001152798">
    <property type="component" value="Chromosome 2"/>
</dbReference>
<evidence type="ECO:0000313" key="2">
    <source>
        <dbReference type="Proteomes" id="UP001152798"/>
    </source>
</evidence>
<dbReference type="AlphaFoldDB" id="A0A9P0E828"/>
<gene>
    <name evidence="1" type="ORF">NEZAVI_LOCUS3384</name>
</gene>